<evidence type="ECO:0008006" key="3">
    <source>
        <dbReference type="Google" id="ProtNLM"/>
    </source>
</evidence>
<reference evidence="1 2" key="1">
    <citation type="submission" date="2017-10" db="EMBL/GenBank/DDBJ databases">
        <title>The draft genome sequence of Lewinella nigricans NBRC 102662.</title>
        <authorList>
            <person name="Wang K."/>
        </authorList>
    </citation>
    <scope>NUCLEOTIDE SEQUENCE [LARGE SCALE GENOMIC DNA]</scope>
    <source>
        <strain evidence="1 2">NBRC 102662</strain>
    </source>
</reference>
<dbReference type="OrthoDB" id="9146593at2"/>
<accession>A0A2D0N4W3</accession>
<dbReference type="PROSITE" id="PS51318">
    <property type="entry name" value="TAT"/>
    <property type="match status" value="1"/>
</dbReference>
<protein>
    <recommendedName>
        <fullName evidence="3">DUF1552 domain-containing protein</fullName>
    </recommendedName>
</protein>
<dbReference type="RefSeq" id="WP_099153252.1">
    <property type="nucleotide sequence ID" value="NZ_PDUD01000032.1"/>
</dbReference>
<dbReference type="EMBL" id="PDUD01000032">
    <property type="protein sequence ID" value="PHN03416.1"/>
    <property type="molecule type" value="Genomic_DNA"/>
</dbReference>
<evidence type="ECO:0000313" key="1">
    <source>
        <dbReference type="EMBL" id="PHN03416.1"/>
    </source>
</evidence>
<name>A0A2D0N4W3_FLAN2</name>
<gene>
    <name evidence="1" type="ORF">CRP01_27420</name>
</gene>
<dbReference type="InterPro" id="IPR011447">
    <property type="entry name" value="DUF1552"/>
</dbReference>
<dbReference type="Pfam" id="PF07586">
    <property type="entry name" value="HXXSHH"/>
    <property type="match status" value="1"/>
</dbReference>
<organism evidence="1 2">
    <name type="scientific">Flavilitoribacter nigricans (strain ATCC 23147 / DSM 23189 / NBRC 102662 / NCIMB 1420 / SS-2)</name>
    <name type="common">Lewinella nigricans</name>
    <dbReference type="NCBI Taxonomy" id="1122177"/>
    <lineage>
        <taxon>Bacteria</taxon>
        <taxon>Pseudomonadati</taxon>
        <taxon>Bacteroidota</taxon>
        <taxon>Saprospiria</taxon>
        <taxon>Saprospirales</taxon>
        <taxon>Lewinellaceae</taxon>
        <taxon>Flavilitoribacter</taxon>
    </lineage>
</organism>
<proteinExistence type="predicted"/>
<sequence>MKRKAISRRKMLQGLGACVALPFLEAMTPPGVSTARYVERIRPKRLAVFYFPNGVHSEHWTPKGRGNDFELSRTLKPLEPFKKDLLVLSELKNREVDVRGTDGHYAKTAPFLTCHNITKTTGSNIDVKGVSMDQVAARQLGGATMFPSLEYGVDPIISGVDQNVGYTRLYGSAISWASPNQPCSKEIDPHHAFNRLFRTVVPGASSGGQDPWRKSVLDLVMDDAKRLNKHLGAADQNKMSEYLESVRSVEKRLTSQDKLREFEANITPDIRKELVKLNVRLKDYVEVNSGYDVTQKVRLMMDINALALWSDATRVTTFMFGNSVSNRNFSFLDGVTGNHHTISHHRSNDRLLDMYSKINYWHTEQYAYFLEKMRSMKEGDQSLLDQSMVLYGSSLRDGNSHQATNLPIVVAGKGGGALKTGQNLAFEKETPLANLYLAMLKALDVKVDQFGDSERVLTEILA</sequence>
<comment type="caution">
    <text evidence="1">The sequence shown here is derived from an EMBL/GenBank/DDBJ whole genome shotgun (WGS) entry which is preliminary data.</text>
</comment>
<dbReference type="Proteomes" id="UP000223913">
    <property type="component" value="Unassembled WGS sequence"/>
</dbReference>
<dbReference type="AlphaFoldDB" id="A0A2D0N4W3"/>
<dbReference type="InterPro" id="IPR006311">
    <property type="entry name" value="TAT_signal"/>
</dbReference>
<keyword evidence="2" id="KW-1185">Reference proteome</keyword>
<evidence type="ECO:0000313" key="2">
    <source>
        <dbReference type="Proteomes" id="UP000223913"/>
    </source>
</evidence>